<reference evidence="1" key="1">
    <citation type="submission" date="2022-02" db="EMBL/GenBank/DDBJ databases">
        <title>Plant Genome Project.</title>
        <authorList>
            <person name="Zhang R.-G."/>
        </authorList>
    </citation>
    <scope>NUCLEOTIDE SEQUENCE</scope>
    <source>
        <strain evidence="1">AT1</strain>
    </source>
</reference>
<sequence>MRDDECSTSEENFDMSFCIGDDEALNNLESVYVDCDRLDLAADCYMNALNINITRAHQGLARVYNLKNQRKAAYDEMTILMDDHKEAEAISELSKAISFKPDLQLFHLRVAFHDSMGDYISPCLDCEAALCLDPIHTDTIELYHRA</sequence>
<evidence type="ECO:0000313" key="2">
    <source>
        <dbReference type="Proteomes" id="UP001062846"/>
    </source>
</evidence>
<dbReference type="EMBL" id="CM046392">
    <property type="protein sequence ID" value="KAI8557111.1"/>
    <property type="molecule type" value="Genomic_DNA"/>
</dbReference>
<evidence type="ECO:0000313" key="1">
    <source>
        <dbReference type="EMBL" id="KAI8557111.1"/>
    </source>
</evidence>
<dbReference type="Proteomes" id="UP001062846">
    <property type="component" value="Chromosome 5"/>
</dbReference>
<gene>
    <name evidence="1" type="ORF">RHMOL_Rhmol05G0309600</name>
</gene>
<protein>
    <submittedName>
        <fullName evidence="1">Uncharacterized protein</fullName>
    </submittedName>
</protein>
<name>A0ACC0NV11_RHOML</name>
<keyword evidence="2" id="KW-1185">Reference proteome</keyword>
<accession>A0ACC0NV11</accession>
<comment type="caution">
    <text evidence="1">The sequence shown here is derived from an EMBL/GenBank/DDBJ whole genome shotgun (WGS) entry which is preliminary data.</text>
</comment>
<proteinExistence type="predicted"/>
<organism evidence="1 2">
    <name type="scientific">Rhododendron molle</name>
    <name type="common">Chinese azalea</name>
    <name type="synonym">Azalea mollis</name>
    <dbReference type="NCBI Taxonomy" id="49168"/>
    <lineage>
        <taxon>Eukaryota</taxon>
        <taxon>Viridiplantae</taxon>
        <taxon>Streptophyta</taxon>
        <taxon>Embryophyta</taxon>
        <taxon>Tracheophyta</taxon>
        <taxon>Spermatophyta</taxon>
        <taxon>Magnoliopsida</taxon>
        <taxon>eudicotyledons</taxon>
        <taxon>Gunneridae</taxon>
        <taxon>Pentapetalae</taxon>
        <taxon>asterids</taxon>
        <taxon>Ericales</taxon>
        <taxon>Ericaceae</taxon>
        <taxon>Ericoideae</taxon>
        <taxon>Rhodoreae</taxon>
        <taxon>Rhododendron</taxon>
    </lineage>
</organism>